<feature type="signal peptide" evidence="1">
    <location>
        <begin position="1"/>
        <end position="23"/>
    </location>
</feature>
<evidence type="ECO:0000256" key="1">
    <source>
        <dbReference type="SAM" id="SignalP"/>
    </source>
</evidence>
<comment type="caution">
    <text evidence="2">The sequence shown here is derived from an EMBL/GenBank/DDBJ whole genome shotgun (WGS) entry which is preliminary data.</text>
</comment>
<organism evidence="2 3">
    <name type="scientific">Pseudomonas fluorescens</name>
    <dbReference type="NCBI Taxonomy" id="294"/>
    <lineage>
        <taxon>Bacteria</taxon>
        <taxon>Pseudomonadati</taxon>
        <taxon>Pseudomonadota</taxon>
        <taxon>Gammaproteobacteria</taxon>
        <taxon>Pseudomonadales</taxon>
        <taxon>Pseudomonadaceae</taxon>
        <taxon>Pseudomonas</taxon>
    </lineage>
</organism>
<gene>
    <name evidence="2" type="ORF">QS95_18885</name>
</gene>
<protein>
    <submittedName>
        <fullName evidence="2">Lipoprotein</fullName>
    </submittedName>
</protein>
<dbReference type="Proteomes" id="UP000031587">
    <property type="component" value="Unassembled WGS sequence"/>
</dbReference>
<reference evidence="2 3" key="1">
    <citation type="submission" date="2014-11" db="EMBL/GenBank/DDBJ databases">
        <title>Draft genome sequence of Pseudomonas fluorescens strains SF4c SF39a.</title>
        <authorList>
            <person name="Underwood G.E."/>
            <person name="Ly L.K."/>
            <person name="Bitzer A.S."/>
            <person name="Godino A."/>
            <person name="Bucci V."/>
            <person name="Fischer S."/>
            <person name="Silby M.W."/>
        </authorList>
    </citation>
    <scope>NUCLEOTIDE SEQUENCE [LARGE SCALE GENOMIC DNA]</scope>
    <source>
        <strain evidence="2 3">SF4c</strain>
    </source>
</reference>
<evidence type="ECO:0000313" key="3">
    <source>
        <dbReference type="Proteomes" id="UP000031587"/>
    </source>
</evidence>
<proteinExistence type="predicted"/>
<keyword evidence="1" id="KW-0732">Signal</keyword>
<name>A0AAE2A6B0_PSEFL</name>
<dbReference type="PROSITE" id="PS51257">
    <property type="entry name" value="PROKAR_LIPOPROTEIN"/>
    <property type="match status" value="1"/>
</dbReference>
<keyword evidence="2" id="KW-0449">Lipoprotein</keyword>
<evidence type="ECO:0000313" key="2">
    <source>
        <dbReference type="EMBL" id="KIF58648.1"/>
    </source>
</evidence>
<dbReference type="EMBL" id="JTGH01000014">
    <property type="protein sequence ID" value="KIF58648.1"/>
    <property type="molecule type" value="Genomic_DNA"/>
</dbReference>
<sequence length="69" mass="7163">MNNPLKALLLVATISFLSACSGAGGLTTTSCFSSDCQSPEARNVNTLKFGGSNIGNSFNQYSSGLMHDD</sequence>
<feature type="chain" id="PRO_5042061405" evidence="1">
    <location>
        <begin position="24"/>
        <end position="69"/>
    </location>
</feature>
<dbReference type="RefSeq" id="WP_039770310.1">
    <property type="nucleotide sequence ID" value="NZ_JTGH01000014.1"/>
</dbReference>
<dbReference type="AlphaFoldDB" id="A0AAE2A6B0"/>
<accession>A0AAE2A6B0</accession>